<dbReference type="InterPro" id="IPR020471">
    <property type="entry name" value="AKR"/>
</dbReference>
<sequence length="327" mass="36404">MQYRKLGKTGFEVSEVSFGSWAIGGSWGEVDDRQSKEALETAVQEGINFFDTADVYGDGRSERLIADLKAETGKKIYIATKAGRRLNPHTAIGYNKENLTKFVERSLQNLRVETIDLLQLHCPPTEVYSKVEVFEALEDLVQAGKIKNYGVSVEKVAEAEQALKYDNLATIQIIYNMFRHKPADKLFAKAKAKNVGIICRVPLASGLLTGKFSADSSFAKDDHRNYNRNGEAFDKGETFSGVDFNLGLKAVAELEEIKPADLTMAQFALKWILMNDAVSCVIPGSKKPDQVKDNVAASTAADLSSDVMNEVDRIYDKYIRDSVHDRW</sequence>
<evidence type="ECO:0000313" key="2">
    <source>
        <dbReference type="EMBL" id="SFL70220.1"/>
    </source>
</evidence>
<dbReference type="AlphaFoldDB" id="A0A1I4JUL1"/>
<dbReference type="SUPFAM" id="SSF51430">
    <property type="entry name" value="NAD(P)-linked oxidoreductase"/>
    <property type="match status" value="1"/>
</dbReference>
<dbReference type="EMBL" id="FOTI01000025">
    <property type="protein sequence ID" value="SFL70220.1"/>
    <property type="molecule type" value="Genomic_DNA"/>
</dbReference>
<dbReference type="Proteomes" id="UP000199006">
    <property type="component" value="Unassembled WGS sequence"/>
</dbReference>
<dbReference type="InterPro" id="IPR036812">
    <property type="entry name" value="NAD(P)_OxRdtase_dom_sf"/>
</dbReference>
<name>A0A1I4JUL1_9FIRM</name>
<dbReference type="GO" id="GO:0016491">
    <property type="term" value="F:oxidoreductase activity"/>
    <property type="evidence" value="ECO:0007669"/>
    <property type="project" value="InterPro"/>
</dbReference>
<dbReference type="InterPro" id="IPR023210">
    <property type="entry name" value="NADP_OxRdtase_dom"/>
</dbReference>
<dbReference type="InterPro" id="IPR053135">
    <property type="entry name" value="AKR2_Oxidoreductase"/>
</dbReference>
<dbReference type="PANTHER" id="PTHR43312:SF1">
    <property type="entry name" value="NADP-DEPENDENT OXIDOREDUCTASE DOMAIN-CONTAINING PROTEIN"/>
    <property type="match status" value="1"/>
</dbReference>
<feature type="domain" description="NADP-dependent oxidoreductase" evidence="1">
    <location>
        <begin position="16"/>
        <end position="315"/>
    </location>
</feature>
<dbReference type="PRINTS" id="PR00069">
    <property type="entry name" value="ALDKETRDTASE"/>
</dbReference>
<dbReference type="Gene3D" id="3.20.20.100">
    <property type="entry name" value="NADP-dependent oxidoreductase domain"/>
    <property type="match status" value="1"/>
</dbReference>
<gene>
    <name evidence="2" type="ORF">SAMN02983006_01824</name>
</gene>
<evidence type="ECO:0000259" key="1">
    <source>
        <dbReference type="Pfam" id="PF00248"/>
    </source>
</evidence>
<reference evidence="2 3" key="1">
    <citation type="submission" date="2016-10" db="EMBL/GenBank/DDBJ databases">
        <authorList>
            <person name="de Groot N.N."/>
        </authorList>
    </citation>
    <scope>NUCLEOTIDE SEQUENCE [LARGE SCALE GENOMIC DNA]</scope>
    <source>
        <strain evidence="2 3">ATCC 51327</strain>
    </source>
</reference>
<accession>A0A1I4JUL1</accession>
<dbReference type="Pfam" id="PF00248">
    <property type="entry name" value="Aldo_ket_red"/>
    <property type="match status" value="1"/>
</dbReference>
<dbReference type="OrthoDB" id="9773828at2"/>
<organism evidence="2 3">
    <name type="scientific">Halanaerobium salsuginis</name>
    <dbReference type="NCBI Taxonomy" id="29563"/>
    <lineage>
        <taxon>Bacteria</taxon>
        <taxon>Bacillati</taxon>
        <taxon>Bacillota</taxon>
        <taxon>Clostridia</taxon>
        <taxon>Halanaerobiales</taxon>
        <taxon>Halanaerobiaceae</taxon>
        <taxon>Halanaerobium</taxon>
    </lineage>
</organism>
<dbReference type="RefSeq" id="WP_089861904.1">
    <property type="nucleotide sequence ID" value="NZ_FOTI01000025.1"/>
</dbReference>
<evidence type="ECO:0000313" key="3">
    <source>
        <dbReference type="Proteomes" id="UP000199006"/>
    </source>
</evidence>
<dbReference type="STRING" id="29563.SAMN02983006_01824"/>
<dbReference type="CDD" id="cd19086">
    <property type="entry name" value="AKR_AKR11C1"/>
    <property type="match status" value="1"/>
</dbReference>
<protein>
    <submittedName>
        <fullName evidence="2">Predicted oxidoreductase</fullName>
    </submittedName>
</protein>
<proteinExistence type="predicted"/>
<keyword evidence="3" id="KW-1185">Reference proteome</keyword>
<dbReference type="PANTHER" id="PTHR43312">
    <property type="entry name" value="D-THREO-ALDOSE 1-DEHYDROGENASE"/>
    <property type="match status" value="1"/>
</dbReference>